<comment type="caution">
    <text evidence="1">The sequence shown here is derived from an EMBL/GenBank/DDBJ whole genome shotgun (WGS) entry which is preliminary data.</text>
</comment>
<name>A0A927CZN5_9BACI</name>
<accession>A0A927CZN5</accession>
<keyword evidence="2" id="KW-1185">Reference proteome</keyword>
<protein>
    <submittedName>
        <fullName evidence="1">Uncharacterized protein</fullName>
    </submittedName>
</protein>
<dbReference type="EMBL" id="JACXSI010000049">
    <property type="protein sequence ID" value="MBD3109961.1"/>
    <property type="molecule type" value="Genomic_DNA"/>
</dbReference>
<dbReference type="Proteomes" id="UP000602076">
    <property type="component" value="Unassembled WGS sequence"/>
</dbReference>
<evidence type="ECO:0000313" key="1">
    <source>
        <dbReference type="EMBL" id="MBD3109961.1"/>
    </source>
</evidence>
<dbReference type="RefSeq" id="WP_190999496.1">
    <property type="nucleotide sequence ID" value="NZ_JACXSI010000049.1"/>
</dbReference>
<dbReference type="AlphaFoldDB" id="A0A927CZN5"/>
<sequence length="52" mass="6106">MNKDEELKMRLKKTRRQNTAPDAINDLRTQEAANYMIAEKEIGQQNENNQTL</sequence>
<proteinExistence type="predicted"/>
<evidence type="ECO:0000313" key="2">
    <source>
        <dbReference type="Proteomes" id="UP000602076"/>
    </source>
</evidence>
<gene>
    <name evidence="1" type="ORF">IEO70_16600</name>
</gene>
<reference evidence="1" key="1">
    <citation type="submission" date="2020-09" db="EMBL/GenBank/DDBJ databases">
        <title>Bacillus faecalis sp. nov., a moderately halophilic bacterium isolated from cow faeces.</title>
        <authorList>
            <person name="Jiang L."/>
            <person name="Lee J."/>
        </authorList>
    </citation>
    <scope>NUCLEOTIDE SEQUENCE</scope>
    <source>
        <strain evidence="1">AGMB 02131</strain>
    </source>
</reference>
<organism evidence="1 2">
    <name type="scientific">Peribacillus faecalis</name>
    <dbReference type="NCBI Taxonomy" id="2772559"/>
    <lineage>
        <taxon>Bacteria</taxon>
        <taxon>Bacillati</taxon>
        <taxon>Bacillota</taxon>
        <taxon>Bacilli</taxon>
        <taxon>Bacillales</taxon>
        <taxon>Bacillaceae</taxon>
        <taxon>Peribacillus</taxon>
    </lineage>
</organism>